<organism evidence="2 3">
    <name type="scientific">Skeletonema marinoi</name>
    <dbReference type="NCBI Taxonomy" id="267567"/>
    <lineage>
        <taxon>Eukaryota</taxon>
        <taxon>Sar</taxon>
        <taxon>Stramenopiles</taxon>
        <taxon>Ochrophyta</taxon>
        <taxon>Bacillariophyta</taxon>
        <taxon>Coscinodiscophyceae</taxon>
        <taxon>Thalassiosirophycidae</taxon>
        <taxon>Thalassiosirales</taxon>
        <taxon>Skeletonemataceae</taxon>
        <taxon>Skeletonema</taxon>
        <taxon>Skeletonema marinoi-dohrnii complex</taxon>
    </lineage>
</organism>
<dbReference type="AlphaFoldDB" id="A0AAD9DDI6"/>
<dbReference type="Proteomes" id="UP001224775">
    <property type="component" value="Unassembled WGS sequence"/>
</dbReference>
<gene>
    <name evidence="2" type="ORF">QTG54_007383</name>
</gene>
<evidence type="ECO:0000256" key="1">
    <source>
        <dbReference type="SAM" id="MobiDB-lite"/>
    </source>
</evidence>
<sequence length="491" mass="51920">MASATALQPLRNYIRQNIGHLRATPCLLISSSPPPSISTAIAGTKNPDGLSKDEKQQQQHKQQLKFQQQQNDPKTHAFVQRNIQSIQLEFNLRTVPCTISSAFPTTGSVNEAVSLAKRFGLKEGQFGSGDGLIIGIGSGAAMDLAKAVADSLFGNISSCKDGNNQQEGGSLVLAPSTLGGFMAASSNTPSLLLDTKEEMILPHLTSSWTAALDGHCRQGTVVTMDQQLSLPPLYYPLQPPKRSESLPGPSMAHYAAAMLSILIDVARALDESNTQQPIDAVLLEDIKAVASASASVLKLAAKEANESNSTVQEGDSYATAQQHFLSAIPRLSAVVDQSSHLTHGSSVPQSLANALLPQYFPSCHLVTYLACILPGLCESLATQPASNVEGKVSVVEELTKSIFSCIDDGGKTDDKVQVASLLSWASQITEETAIPTMASLAFGTPDINTLTGSLDSYDALVGSMTGANAGIRASSDDFALMEDVLHRSLNR</sequence>
<dbReference type="SUPFAM" id="SSF56796">
    <property type="entry name" value="Dehydroquinate synthase-like"/>
    <property type="match status" value="1"/>
</dbReference>
<name>A0AAD9DDI6_9STRA</name>
<comment type="caution">
    <text evidence="2">The sequence shown here is derived from an EMBL/GenBank/DDBJ whole genome shotgun (WGS) entry which is preliminary data.</text>
</comment>
<dbReference type="Gene3D" id="3.40.50.1970">
    <property type="match status" value="1"/>
</dbReference>
<keyword evidence="3" id="KW-1185">Reference proteome</keyword>
<reference evidence="2" key="1">
    <citation type="submission" date="2023-06" db="EMBL/GenBank/DDBJ databases">
        <title>Survivors Of The Sea: Transcriptome response of Skeletonema marinoi to long-term dormancy.</title>
        <authorList>
            <person name="Pinder M.I.M."/>
            <person name="Kourtchenko O."/>
            <person name="Robertson E.K."/>
            <person name="Larsson T."/>
            <person name="Maumus F."/>
            <person name="Osuna-Cruz C.M."/>
            <person name="Vancaester E."/>
            <person name="Stenow R."/>
            <person name="Vandepoele K."/>
            <person name="Ploug H."/>
            <person name="Bruchert V."/>
            <person name="Godhe A."/>
            <person name="Topel M."/>
        </authorList>
    </citation>
    <scope>NUCLEOTIDE SEQUENCE</scope>
    <source>
        <strain evidence="2">R05AC</strain>
    </source>
</reference>
<protein>
    <recommendedName>
        <fullName evidence="4">Alcohol dehydrogenase iron-type/glycerol dehydrogenase GldA domain-containing protein</fullName>
    </recommendedName>
</protein>
<evidence type="ECO:0000313" key="3">
    <source>
        <dbReference type="Proteomes" id="UP001224775"/>
    </source>
</evidence>
<dbReference type="EMBL" id="JATAAI010000012">
    <property type="protein sequence ID" value="KAK1741810.1"/>
    <property type="molecule type" value="Genomic_DNA"/>
</dbReference>
<evidence type="ECO:0008006" key="4">
    <source>
        <dbReference type="Google" id="ProtNLM"/>
    </source>
</evidence>
<evidence type="ECO:0000313" key="2">
    <source>
        <dbReference type="EMBL" id="KAK1741810.1"/>
    </source>
</evidence>
<proteinExistence type="predicted"/>
<accession>A0AAD9DDI6</accession>
<feature type="region of interest" description="Disordered" evidence="1">
    <location>
        <begin position="37"/>
        <end position="61"/>
    </location>
</feature>